<dbReference type="SUPFAM" id="SSF52540">
    <property type="entry name" value="P-loop containing nucleoside triphosphate hydrolases"/>
    <property type="match status" value="1"/>
</dbReference>
<name>A0ABW5FCQ4_9BACL</name>
<dbReference type="InterPro" id="IPR045063">
    <property type="entry name" value="Dynamin_N"/>
</dbReference>
<evidence type="ECO:0000313" key="7">
    <source>
        <dbReference type="EMBL" id="MFD2412651.1"/>
    </source>
</evidence>
<keyword evidence="8" id="KW-1185">Reference proteome</keyword>
<evidence type="ECO:0000256" key="4">
    <source>
        <dbReference type="ARBA" id="ARBA00023134"/>
    </source>
</evidence>
<dbReference type="Gene3D" id="3.40.50.300">
    <property type="entry name" value="P-loop containing nucleotide triphosphate hydrolases"/>
    <property type="match status" value="1"/>
</dbReference>
<reference evidence="8" key="1">
    <citation type="journal article" date="2019" name="Int. J. Syst. Evol. Microbiol.">
        <title>The Global Catalogue of Microorganisms (GCM) 10K type strain sequencing project: providing services to taxonomists for standard genome sequencing and annotation.</title>
        <authorList>
            <consortium name="The Broad Institute Genomics Platform"/>
            <consortium name="The Broad Institute Genome Sequencing Center for Infectious Disease"/>
            <person name="Wu L."/>
            <person name="Ma J."/>
        </authorList>
    </citation>
    <scope>NUCLEOTIDE SEQUENCE [LARGE SCALE GENOMIC DNA]</scope>
    <source>
        <strain evidence="8">CCM 8725</strain>
    </source>
</reference>
<keyword evidence="5" id="KW-0472">Membrane</keyword>
<accession>A0ABW5FCQ4</accession>
<gene>
    <name evidence="7" type="ORF">ACFSX3_22420</name>
</gene>
<dbReference type="Proteomes" id="UP001597448">
    <property type="component" value="Unassembled WGS sequence"/>
</dbReference>
<dbReference type="InterPro" id="IPR027094">
    <property type="entry name" value="Mitofusin_fam"/>
</dbReference>
<dbReference type="InterPro" id="IPR027417">
    <property type="entry name" value="P-loop_NTPase"/>
</dbReference>
<protein>
    <submittedName>
        <fullName evidence="7">Dynamin family protein</fullName>
    </submittedName>
</protein>
<organism evidence="7 8">
    <name type="scientific">Paenibacillus rhizoplanae</name>
    <dbReference type="NCBI Taxonomy" id="1917181"/>
    <lineage>
        <taxon>Bacteria</taxon>
        <taxon>Bacillati</taxon>
        <taxon>Bacillota</taxon>
        <taxon>Bacilli</taxon>
        <taxon>Bacillales</taxon>
        <taxon>Paenibacillaceae</taxon>
        <taxon>Paenibacillus</taxon>
    </lineage>
</organism>
<keyword evidence="2" id="KW-0547">Nucleotide-binding</keyword>
<keyword evidence="3" id="KW-0378">Hydrolase</keyword>
<proteinExistence type="predicted"/>
<feature type="non-terminal residue" evidence="7">
    <location>
        <position position="507"/>
    </location>
</feature>
<evidence type="ECO:0000256" key="5">
    <source>
        <dbReference type="ARBA" id="ARBA00023136"/>
    </source>
</evidence>
<dbReference type="CDD" id="cd09912">
    <property type="entry name" value="DLP_2"/>
    <property type="match status" value="1"/>
</dbReference>
<keyword evidence="4" id="KW-0342">GTP-binding</keyword>
<sequence>MGAERERVGQVTAGSSALRLLEERLRQWGEQKSAQIVVDLKVKEQADELTLAFCGHFSAGKSSMINKLCGKAVLPSGPVPTSANIVSIRSGAPQVLLHPVDGSSGGNLGVIQTTPDRLQDYCRQGTEYSTIEVWEDVPVLGEHGVLMDTPGVDSTDEGHQAATRSALHLADAVFYVMDYNHVQSENNLAFAKSLSDWGKPLYLIINQIDKHREQEIPLKEYRQQVESAFREWGIHSAGLLFTSLKVEGHPLNQWKDLLALISGLLEQRQELLEYSLSRSMHHTADAVLADYREQQEEERTALLEEAGGAAAEAVEAEIMATMQQEASLEELPEQSRLDLRSRLDALLGNTNLMPADLRDAAGAYIESLQPGFRRGLLFTAAKREKEQGARLQHWHSLQQREITAQLEWHTLQLVREWAEGLELWQEEAEPLLKQAFPAVSQQWLADQVKPGTGASGEALLNFCRTLAAEIKAQFRRAVLAFGEPLLDALPPLVEERRAELTRRRAAL</sequence>
<dbReference type="EMBL" id="JBHUKY010000042">
    <property type="protein sequence ID" value="MFD2412651.1"/>
    <property type="molecule type" value="Genomic_DNA"/>
</dbReference>
<dbReference type="Pfam" id="PF00350">
    <property type="entry name" value="Dynamin_N"/>
    <property type="match status" value="1"/>
</dbReference>
<dbReference type="RefSeq" id="WP_379313281.1">
    <property type="nucleotide sequence ID" value="NZ_JBHUKY010000042.1"/>
</dbReference>
<dbReference type="PANTHER" id="PTHR10465:SF0">
    <property type="entry name" value="SARCALUMENIN"/>
    <property type="match status" value="1"/>
</dbReference>
<feature type="domain" description="Dynamin N-terminal" evidence="6">
    <location>
        <begin position="51"/>
        <end position="207"/>
    </location>
</feature>
<comment type="caution">
    <text evidence="7">The sequence shown here is derived from an EMBL/GenBank/DDBJ whole genome shotgun (WGS) entry which is preliminary data.</text>
</comment>
<evidence type="ECO:0000313" key="8">
    <source>
        <dbReference type="Proteomes" id="UP001597448"/>
    </source>
</evidence>
<evidence type="ECO:0000256" key="3">
    <source>
        <dbReference type="ARBA" id="ARBA00022801"/>
    </source>
</evidence>
<evidence type="ECO:0000256" key="1">
    <source>
        <dbReference type="ARBA" id="ARBA00004370"/>
    </source>
</evidence>
<evidence type="ECO:0000256" key="2">
    <source>
        <dbReference type="ARBA" id="ARBA00022741"/>
    </source>
</evidence>
<comment type="subcellular location">
    <subcellularLocation>
        <location evidence="1">Membrane</location>
    </subcellularLocation>
</comment>
<dbReference type="PANTHER" id="PTHR10465">
    <property type="entry name" value="TRANSMEMBRANE GTPASE FZO1"/>
    <property type="match status" value="1"/>
</dbReference>
<evidence type="ECO:0000259" key="6">
    <source>
        <dbReference type="Pfam" id="PF00350"/>
    </source>
</evidence>